<dbReference type="AlphaFoldDB" id="A0A9D1FAH8"/>
<dbReference type="InterPro" id="IPR029063">
    <property type="entry name" value="SAM-dependent_MTases_sf"/>
</dbReference>
<reference evidence="1" key="2">
    <citation type="journal article" date="2021" name="PeerJ">
        <title>Extensive microbial diversity within the chicken gut microbiome revealed by metagenomics and culture.</title>
        <authorList>
            <person name="Gilroy R."/>
            <person name="Ravi A."/>
            <person name="Getino M."/>
            <person name="Pursley I."/>
            <person name="Horton D.L."/>
            <person name="Alikhan N.F."/>
            <person name="Baker D."/>
            <person name="Gharbi K."/>
            <person name="Hall N."/>
            <person name="Watson M."/>
            <person name="Adriaenssens E.M."/>
            <person name="Foster-Nyarko E."/>
            <person name="Jarju S."/>
            <person name="Secka A."/>
            <person name="Antonio M."/>
            <person name="Oren A."/>
            <person name="Chaudhuri R.R."/>
            <person name="La Ragione R."/>
            <person name="Hildebrand F."/>
            <person name="Pallen M.J."/>
        </authorList>
    </citation>
    <scope>NUCLEOTIDE SEQUENCE</scope>
    <source>
        <strain evidence="1">ChiBcec16-1751</strain>
    </source>
</reference>
<evidence type="ECO:0000313" key="2">
    <source>
        <dbReference type="Proteomes" id="UP000886741"/>
    </source>
</evidence>
<dbReference type="EMBL" id="DVJJ01000135">
    <property type="protein sequence ID" value="HIS65472.1"/>
    <property type="molecule type" value="Genomic_DNA"/>
</dbReference>
<dbReference type="Pfam" id="PF13489">
    <property type="entry name" value="Methyltransf_23"/>
    <property type="match status" value="1"/>
</dbReference>
<dbReference type="Gene3D" id="3.40.50.150">
    <property type="entry name" value="Vaccinia Virus protein VP39"/>
    <property type="match status" value="1"/>
</dbReference>
<proteinExistence type="predicted"/>
<dbReference type="PANTHER" id="PTHR43861">
    <property type="entry name" value="TRANS-ACONITATE 2-METHYLTRANSFERASE-RELATED"/>
    <property type="match status" value="1"/>
</dbReference>
<name>A0A9D1FAH8_9FIRM</name>
<organism evidence="1 2">
    <name type="scientific">Candidatus Avoscillospira avistercoris</name>
    <dbReference type="NCBI Taxonomy" id="2840707"/>
    <lineage>
        <taxon>Bacteria</taxon>
        <taxon>Bacillati</taxon>
        <taxon>Bacillota</taxon>
        <taxon>Clostridia</taxon>
        <taxon>Eubacteriales</taxon>
        <taxon>Oscillospiraceae</taxon>
        <taxon>Oscillospiraceae incertae sedis</taxon>
        <taxon>Candidatus Avoscillospira</taxon>
    </lineage>
</organism>
<dbReference type="CDD" id="cd02440">
    <property type="entry name" value="AdoMet_MTases"/>
    <property type="match status" value="1"/>
</dbReference>
<comment type="caution">
    <text evidence="1">The sequence shown here is derived from an EMBL/GenBank/DDBJ whole genome shotgun (WGS) entry which is preliminary data.</text>
</comment>
<protein>
    <submittedName>
        <fullName evidence="1">Methyltransferase domain-containing protein</fullName>
    </submittedName>
</protein>
<keyword evidence="1" id="KW-0489">Methyltransferase</keyword>
<dbReference type="Proteomes" id="UP000886741">
    <property type="component" value="Unassembled WGS sequence"/>
</dbReference>
<keyword evidence="1" id="KW-0808">Transferase</keyword>
<sequence length="284" mass="32787">MNTQSVFENDQELNRLAIQNRLLRECEEPFYRRFFNGHHQLRLLDLGCNDGSKTVDRFDVPEIQKVVGLEIQEELAHRAQTRYGSKKFSFYPGNVEAPDFQGKLEQIMEREGVEAFDIINASFVLMHLKNPVALLEGLRRFLAPGGRIVIEEADDASSGLTPDADQLFRQFLQMLETDPWAGNRRCGEHVAGWMEQCGYREIRQHLVEIRANDGQLEKKRDMFETFFSYLPLDMEILCQEEPDNATYSACAEWLRRHYDALRAEAMSECTELRVGLRMIACLGG</sequence>
<evidence type="ECO:0000313" key="1">
    <source>
        <dbReference type="EMBL" id="HIS65472.1"/>
    </source>
</evidence>
<dbReference type="GO" id="GO:0008168">
    <property type="term" value="F:methyltransferase activity"/>
    <property type="evidence" value="ECO:0007669"/>
    <property type="project" value="UniProtKB-KW"/>
</dbReference>
<dbReference type="PANTHER" id="PTHR43861:SF1">
    <property type="entry name" value="TRANS-ACONITATE 2-METHYLTRANSFERASE"/>
    <property type="match status" value="1"/>
</dbReference>
<dbReference type="SUPFAM" id="SSF53335">
    <property type="entry name" value="S-adenosyl-L-methionine-dependent methyltransferases"/>
    <property type="match status" value="1"/>
</dbReference>
<dbReference type="GO" id="GO:0032259">
    <property type="term" value="P:methylation"/>
    <property type="evidence" value="ECO:0007669"/>
    <property type="project" value="UniProtKB-KW"/>
</dbReference>
<accession>A0A9D1FAH8</accession>
<reference evidence="1" key="1">
    <citation type="submission" date="2020-10" db="EMBL/GenBank/DDBJ databases">
        <authorList>
            <person name="Gilroy R."/>
        </authorList>
    </citation>
    <scope>NUCLEOTIDE SEQUENCE</scope>
    <source>
        <strain evidence="1">ChiBcec16-1751</strain>
    </source>
</reference>
<gene>
    <name evidence="1" type="ORF">IAA83_08910</name>
</gene>